<keyword evidence="3" id="KW-0309">Germination</keyword>
<dbReference type="EMBL" id="BOVJ01000042">
    <property type="protein sequence ID" value="GIQ62787.1"/>
    <property type="molecule type" value="Genomic_DNA"/>
</dbReference>
<dbReference type="Pfam" id="PF25198">
    <property type="entry name" value="Spore_GerAC_N"/>
    <property type="match status" value="1"/>
</dbReference>
<keyword evidence="6" id="KW-0564">Palmitate</keyword>
<evidence type="ECO:0000256" key="6">
    <source>
        <dbReference type="ARBA" id="ARBA00023139"/>
    </source>
</evidence>
<evidence type="ECO:0000313" key="11">
    <source>
        <dbReference type="Proteomes" id="UP000680304"/>
    </source>
</evidence>
<dbReference type="Proteomes" id="UP000680304">
    <property type="component" value="Unassembled WGS sequence"/>
</dbReference>
<dbReference type="InterPro" id="IPR038501">
    <property type="entry name" value="Spore_GerAC_C_sf"/>
</dbReference>
<feature type="domain" description="Spore germination GerAC-like C-terminal" evidence="8">
    <location>
        <begin position="229"/>
        <end position="387"/>
    </location>
</feature>
<evidence type="ECO:0000256" key="4">
    <source>
        <dbReference type="ARBA" id="ARBA00022729"/>
    </source>
</evidence>
<evidence type="ECO:0000256" key="3">
    <source>
        <dbReference type="ARBA" id="ARBA00022544"/>
    </source>
</evidence>
<evidence type="ECO:0000256" key="7">
    <source>
        <dbReference type="ARBA" id="ARBA00023288"/>
    </source>
</evidence>
<dbReference type="PANTHER" id="PTHR35789">
    <property type="entry name" value="SPORE GERMINATION PROTEIN B3"/>
    <property type="match status" value="1"/>
</dbReference>
<evidence type="ECO:0000256" key="2">
    <source>
        <dbReference type="ARBA" id="ARBA00007886"/>
    </source>
</evidence>
<evidence type="ECO:0000259" key="9">
    <source>
        <dbReference type="Pfam" id="PF25198"/>
    </source>
</evidence>
<dbReference type="PROSITE" id="PS51257">
    <property type="entry name" value="PROKAR_LIPOPROTEIN"/>
    <property type="match status" value="1"/>
</dbReference>
<feature type="domain" description="Spore germination protein N-terminal" evidence="9">
    <location>
        <begin position="25"/>
        <end position="202"/>
    </location>
</feature>
<dbReference type="NCBIfam" id="TIGR02887">
    <property type="entry name" value="spore_ger_x_C"/>
    <property type="match status" value="1"/>
</dbReference>
<sequence length="393" mass="44669">MVRISAFKAFIPIVLMSILLTACWDKTELNELALVSMVGVDSDRESGLKTIYYQIINPLSSVFSKGAPGGNEAPIYTYEIAGRSYGEMKSTIHKLLSRKLFVAHYRALIVSERAARQGIRDFVNYIEMQPNGRSSIPLLVADGPISRIMKTFTPLESVPSEAVDSKLKHLTSDSLLGGEHVKVRDFIERMQKSEAIVLPMIKETEKKTNSNSNQASTHIDANQNNLIIEGGAVFRDYRMVGKLNDTELIWYHLLSGDTGRHTKLFEVDGKRITMQMQLANMDWSAHWRNHKPVVTIHIDLELSTIYAIEYVPQSRNEVKQLENEVAQIIQDDLYAFYQKIKANGWELLKTKETVERYLTKKNQAEKVIAMKDVEVMINVKARLSQIGSIRKTY</sequence>
<dbReference type="Pfam" id="PF05504">
    <property type="entry name" value="Spore_GerAC"/>
    <property type="match status" value="1"/>
</dbReference>
<accession>A0ABQ4N3P0</accession>
<reference evidence="10 11" key="1">
    <citation type="submission" date="2021-04" db="EMBL/GenBank/DDBJ databases">
        <title>Draft genome sequence of Paenibacillus cisolokensis, LC2-13A.</title>
        <authorList>
            <person name="Uke A."/>
            <person name="Chhe C."/>
            <person name="Baramee S."/>
            <person name="Kosugi A."/>
        </authorList>
    </citation>
    <scope>NUCLEOTIDE SEQUENCE [LARGE SCALE GENOMIC DNA]</scope>
    <source>
        <strain evidence="10 11">LC2-13A</strain>
    </source>
</reference>
<dbReference type="InterPro" id="IPR008844">
    <property type="entry name" value="Spore_GerAC-like"/>
</dbReference>
<evidence type="ECO:0000259" key="8">
    <source>
        <dbReference type="Pfam" id="PF05504"/>
    </source>
</evidence>
<dbReference type="RefSeq" id="WP_213528119.1">
    <property type="nucleotide sequence ID" value="NZ_BOVJ01000042.1"/>
</dbReference>
<keyword evidence="11" id="KW-1185">Reference proteome</keyword>
<gene>
    <name evidence="10" type="primary">yfkR</name>
    <name evidence="10" type="ORF">PACILC2_13550</name>
</gene>
<dbReference type="Gene3D" id="3.30.300.210">
    <property type="entry name" value="Nutrient germinant receptor protein C, domain 3"/>
    <property type="match status" value="1"/>
</dbReference>
<comment type="subcellular location">
    <subcellularLocation>
        <location evidence="1">Membrane</location>
        <topology evidence="1">Lipid-anchor</topology>
    </subcellularLocation>
</comment>
<evidence type="ECO:0000256" key="1">
    <source>
        <dbReference type="ARBA" id="ARBA00004635"/>
    </source>
</evidence>
<protein>
    <submittedName>
        <fullName evidence="10">Spore germination protein YfkR</fullName>
    </submittedName>
</protein>
<evidence type="ECO:0000256" key="5">
    <source>
        <dbReference type="ARBA" id="ARBA00023136"/>
    </source>
</evidence>
<comment type="caution">
    <text evidence="10">The sequence shown here is derived from an EMBL/GenBank/DDBJ whole genome shotgun (WGS) entry which is preliminary data.</text>
</comment>
<keyword evidence="5" id="KW-0472">Membrane</keyword>
<evidence type="ECO:0000313" key="10">
    <source>
        <dbReference type="EMBL" id="GIQ62787.1"/>
    </source>
</evidence>
<comment type="similarity">
    <text evidence="2">Belongs to the GerABKC lipoprotein family.</text>
</comment>
<organism evidence="10 11">
    <name type="scientific">Paenibacillus cisolokensis</name>
    <dbReference type="NCBI Taxonomy" id="1658519"/>
    <lineage>
        <taxon>Bacteria</taxon>
        <taxon>Bacillati</taxon>
        <taxon>Bacillota</taxon>
        <taxon>Bacilli</taxon>
        <taxon>Bacillales</taxon>
        <taxon>Paenibacillaceae</taxon>
        <taxon>Paenibacillus</taxon>
    </lineage>
</organism>
<name>A0ABQ4N3P0_9BACL</name>
<dbReference type="InterPro" id="IPR046953">
    <property type="entry name" value="Spore_GerAC-like_C"/>
</dbReference>
<dbReference type="PANTHER" id="PTHR35789:SF1">
    <property type="entry name" value="SPORE GERMINATION PROTEIN B3"/>
    <property type="match status" value="1"/>
</dbReference>
<keyword evidence="7" id="KW-0449">Lipoprotein</keyword>
<keyword evidence="4" id="KW-0732">Signal</keyword>
<proteinExistence type="inferred from homology"/>
<dbReference type="InterPro" id="IPR057336">
    <property type="entry name" value="GerAC_N"/>
</dbReference>